<protein>
    <submittedName>
        <fullName evidence="1">Uncharacterized protein</fullName>
    </submittedName>
</protein>
<dbReference type="AlphaFoldDB" id="A0A1H7N2X2"/>
<organism evidence="1 2">
    <name type="scientific">Haloferax larsenii</name>
    <dbReference type="NCBI Taxonomy" id="302484"/>
    <lineage>
        <taxon>Archaea</taxon>
        <taxon>Methanobacteriati</taxon>
        <taxon>Methanobacteriota</taxon>
        <taxon>Stenosarchaea group</taxon>
        <taxon>Halobacteria</taxon>
        <taxon>Halobacteriales</taxon>
        <taxon>Haloferacaceae</taxon>
        <taxon>Haloferax</taxon>
    </lineage>
</organism>
<reference evidence="1 2" key="1">
    <citation type="submission" date="2016-10" db="EMBL/GenBank/DDBJ databases">
        <authorList>
            <person name="de Groot N.N."/>
        </authorList>
    </citation>
    <scope>NUCLEOTIDE SEQUENCE [LARGE SCALE GENOMIC DNA]</scope>
    <source>
        <strain evidence="1 2">CDM_5</strain>
    </source>
</reference>
<evidence type="ECO:0000313" key="2">
    <source>
        <dbReference type="Proteomes" id="UP000183894"/>
    </source>
</evidence>
<sequence>MAVDDTSLKDEVRLLTDYDGGLISDGDLLSLIELAKTELKAEVGDPSLSFYSGNLDADRALFWLTCLFVKVKAGEIDAPNLSISELKVRHQAMDEQAGFWFKSLSRRLNALRGTSLIGHAKISRQDRTYRFDN</sequence>
<evidence type="ECO:0000313" key="1">
    <source>
        <dbReference type="EMBL" id="SEL17813.1"/>
    </source>
</evidence>
<accession>A0A1H7N2X2</accession>
<gene>
    <name evidence="1" type="ORF">SAMN04488691_103175</name>
</gene>
<dbReference type="EMBL" id="FOAD01000003">
    <property type="protein sequence ID" value="SEL17813.1"/>
    <property type="molecule type" value="Genomic_DNA"/>
</dbReference>
<name>A0A1H7N2X2_HALLR</name>
<dbReference type="RefSeq" id="WP_074793215.1">
    <property type="nucleotide sequence ID" value="NZ_FOAD01000003.1"/>
</dbReference>
<dbReference type="Proteomes" id="UP000183894">
    <property type="component" value="Unassembled WGS sequence"/>
</dbReference>
<dbReference type="OrthoDB" id="346389at2157"/>
<proteinExistence type="predicted"/>